<feature type="compositionally biased region" description="Polar residues" evidence="1">
    <location>
        <begin position="218"/>
        <end position="233"/>
    </location>
</feature>
<dbReference type="Proteomes" id="UP001345013">
    <property type="component" value="Unassembled WGS sequence"/>
</dbReference>
<name>A0ABR0JWS2_9EURO</name>
<comment type="caution">
    <text evidence="2">The sequence shown here is derived from an EMBL/GenBank/DDBJ whole genome shotgun (WGS) entry which is preliminary data.</text>
</comment>
<protein>
    <submittedName>
        <fullName evidence="2">Uncharacterized protein</fullName>
    </submittedName>
</protein>
<proteinExistence type="predicted"/>
<keyword evidence="3" id="KW-1185">Reference proteome</keyword>
<feature type="region of interest" description="Disordered" evidence="1">
    <location>
        <begin position="218"/>
        <end position="245"/>
    </location>
</feature>
<sequence>MAEPAFKYYDPTKPKRAANISYAEWATHRSFTEEMHARGLTRGQMLTRLCDEKNFRPSMSQLVSRLGKWDLVIHAIHQLEGGNLIADHTHPEEEDDMQGIEAILSPLLLQSDFQQLLHYIDSGEDVQARKDGRCSGLNHAHPSSGDLLGDTEAHLTWSDPAYARAQDFETELELYTKTSKQNFASEQQESDNSSMEARLEPAEARYSDRVQQTHTTDYLRQATLPPSCQSGDQEGTADEAKQGELRSDGMHLGVRESQPETMPLASSGFELPGSVLTRGEGIHEGLVIPAQSISYSIRMKLGEPLPPENSAHAVPMLSSSTSTRSTLRSFRSLALRLSKGLDSTKSGMSDRMSITTTSSSWSFGRVTGYPAMDIDKEDSEKMASSDRTTVDKSVYDIYVFAYNHGHERFCPFTDCVDERGNRMSKADMKRRMSVVHANRINFGHFRCGRRGAEGFYRIERYGDHLWSHGYTPQTVVELARKMEEELAGMGLPETPRSEVTKHPELISVWPSSHHRIHLESSETPGRRRTEDYRL</sequence>
<accession>A0ABR0JWS2</accession>
<evidence type="ECO:0000256" key="1">
    <source>
        <dbReference type="SAM" id="MobiDB-lite"/>
    </source>
</evidence>
<gene>
    <name evidence="2" type="ORF">LTR24_009552</name>
</gene>
<dbReference type="EMBL" id="JAVRRG010000215">
    <property type="protein sequence ID" value="KAK5077548.1"/>
    <property type="molecule type" value="Genomic_DNA"/>
</dbReference>
<evidence type="ECO:0000313" key="2">
    <source>
        <dbReference type="EMBL" id="KAK5077548.1"/>
    </source>
</evidence>
<reference evidence="2 3" key="1">
    <citation type="submission" date="2023-08" db="EMBL/GenBank/DDBJ databases">
        <title>Black Yeasts Isolated from many extreme environments.</title>
        <authorList>
            <person name="Coleine C."/>
            <person name="Stajich J.E."/>
            <person name="Selbmann L."/>
        </authorList>
    </citation>
    <scope>NUCLEOTIDE SEQUENCE [LARGE SCALE GENOMIC DNA]</scope>
    <source>
        <strain evidence="2 3">CCFEE 5885</strain>
    </source>
</reference>
<organism evidence="2 3">
    <name type="scientific">Lithohypha guttulata</name>
    <dbReference type="NCBI Taxonomy" id="1690604"/>
    <lineage>
        <taxon>Eukaryota</taxon>
        <taxon>Fungi</taxon>
        <taxon>Dikarya</taxon>
        <taxon>Ascomycota</taxon>
        <taxon>Pezizomycotina</taxon>
        <taxon>Eurotiomycetes</taxon>
        <taxon>Chaetothyriomycetidae</taxon>
        <taxon>Chaetothyriales</taxon>
        <taxon>Trichomeriaceae</taxon>
        <taxon>Lithohypha</taxon>
    </lineage>
</organism>
<evidence type="ECO:0000313" key="3">
    <source>
        <dbReference type="Proteomes" id="UP001345013"/>
    </source>
</evidence>